<dbReference type="Proteomes" id="UP000681290">
    <property type="component" value="Unassembled WGS sequence"/>
</dbReference>
<evidence type="ECO:0000256" key="7">
    <source>
        <dbReference type="HAMAP-Rule" id="MF_00169"/>
    </source>
</evidence>
<dbReference type="InterPro" id="IPR001874">
    <property type="entry name" value="DHquinase_II"/>
</dbReference>
<accession>A0ABQ4MQ10</accession>
<keyword evidence="6 7" id="KW-0456">Lyase</keyword>
<feature type="active site" description="Proton donor" evidence="7">
    <location>
        <position position="101"/>
    </location>
</feature>
<dbReference type="Gene3D" id="3.40.50.9100">
    <property type="entry name" value="Dehydroquinase, class II"/>
    <property type="match status" value="1"/>
</dbReference>
<name>A0ABQ4MQ10_9BACL</name>
<feature type="binding site" evidence="7">
    <location>
        <position position="112"/>
    </location>
    <ligand>
        <name>substrate</name>
    </ligand>
</feature>
<dbReference type="InterPro" id="IPR036441">
    <property type="entry name" value="DHquinase_II_sf"/>
</dbReference>
<dbReference type="EMBL" id="BOSM01000002">
    <property type="protein sequence ID" value="GIP58061.1"/>
    <property type="molecule type" value="Genomic_DNA"/>
</dbReference>
<evidence type="ECO:0000313" key="9">
    <source>
        <dbReference type="Proteomes" id="UP000681290"/>
    </source>
</evidence>
<keyword evidence="9" id="KW-1185">Reference proteome</keyword>
<evidence type="ECO:0000313" key="8">
    <source>
        <dbReference type="EMBL" id="GIP58061.1"/>
    </source>
</evidence>
<proteinExistence type="inferred from homology"/>
<dbReference type="PIRSF" id="PIRSF001399">
    <property type="entry name" value="DHquinase_II"/>
    <property type="match status" value="1"/>
</dbReference>
<keyword evidence="7" id="KW-0057">Aromatic amino acid biosynthesis</keyword>
<dbReference type="PROSITE" id="PS01029">
    <property type="entry name" value="DEHYDROQUINASE_II"/>
    <property type="match status" value="1"/>
</dbReference>
<comment type="pathway">
    <text evidence="2 7">Metabolic intermediate biosynthesis; chorismate biosynthesis; chorismate from D-erythrose 4-phosphate and phosphoenolpyruvate: step 3/7.</text>
</comment>
<comment type="similarity">
    <text evidence="3 7">Belongs to the type-II 3-dehydroquinase family.</text>
</comment>
<feature type="site" description="Transition state stabilizer" evidence="7">
    <location>
        <position position="19"/>
    </location>
</feature>
<dbReference type="NCBIfam" id="NF003806">
    <property type="entry name" value="PRK05395.1-3"/>
    <property type="match status" value="1"/>
</dbReference>
<dbReference type="NCBIfam" id="NF003805">
    <property type="entry name" value="PRK05395.1-2"/>
    <property type="match status" value="1"/>
</dbReference>
<evidence type="ECO:0000256" key="3">
    <source>
        <dbReference type="ARBA" id="ARBA00011037"/>
    </source>
</evidence>
<dbReference type="EC" id="4.2.1.10" evidence="5 7"/>
<comment type="caution">
    <text evidence="8">The sequence shown here is derived from an EMBL/GenBank/DDBJ whole genome shotgun (WGS) entry which is preliminary data.</text>
</comment>
<sequence length="148" mass="16447">MMYRILVLNGPNLNMLGIREPGVYGSEGLRDIEDKLLKLGEQQGLAIECYQTNHEGYLIDKIHAAFGSIDGILINPGAWTHYSYALRDAFAAVNIPFVEVHMSNIHARESFRHTSVTAALAIGQIAGFGSYSYELGLMALVRYLESRK</sequence>
<feature type="binding site" evidence="7">
    <location>
        <position position="81"/>
    </location>
    <ligand>
        <name>substrate</name>
    </ligand>
</feature>
<comment type="subunit">
    <text evidence="4 7">Homododecamer.</text>
</comment>
<comment type="catalytic activity">
    <reaction evidence="1 7">
        <text>3-dehydroquinate = 3-dehydroshikimate + H2O</text>
        <dbReference type="Rhea" id="RHEA:21096"/>
        <dbReference type="ChEBI" id="CHEBI:15377"/>
        <dbReference type="ChEBI" id="CHEBI:16630"/>
        <dbReference type="ChEBI" id="CHEBI:32364"/>
        <dbReference type="EC" id="4.2.1.10"/>
    </reaction>
</comment>
<evidence type="ECO:0000256" key="5">
    <source>
        <dbReference type="ARBA" id="ARBA00012060"/>
    </source>
</evidence>
<dbReference type="PANTHER" id="PTHR21272:SF3">
    <property type="entry name" value="CATABOLIC 3-DEHYDROQUINASE"/>
    <property type="match status" value="1"/>
</dbReference>
<dbReference type="CDD" id="cd00466">
    <property type="entry name" value="DHQase_II"/>
    <property type="match status" value="1"/>
</dbReference>
<gene>
    <name evidence="7 8" type="primary">aroQ</name>
    <name evidence="8" type="ORF">J15TS10_18750</name>
</gene>
<protein>
    <recommendedName>
        <fullName evidence="5 7">3-dehydroquinate dehydratase</fullName>
        <shortName evidence="7">3-dehydroquinase</shortName>
        <ecNumber evidence="5 7">4.2.1.10</ecNumber>
    </recommendedName>
    <alternativeName>
        <fullName evidence="7">Type II DHQase</fullName>
    </alternativeName>
</protein>
<dbReference type="NCBIfam" id="TIGR01088">
    <property type="entry name" value="aroQ"/>
    <property type="match status" value="1"/>
</dbReference>
<keyword evidence="7" id="KW-0028">Amino-acid biosynthesis</keyword>
<reference evidence="8 9" key="1">
    <citation type="submission" date="2021-03" db="EMBL/GenBank/DDBJ databases">
        <title>Antimicrobial resistance genes in bacteria isolated from Japanese honey, and their potential for conferring macrolide and lincosamide resistance in the American foulbrood pathogen Paenibacillus larvae.</title>
        <authorList>
            <person name="Okamoto M."/>
            <person name="Kumagai M."/>
            <person name="Kanamori H."/>
            <person name="Takamatsu D."/>
        </authorList>
    </citation>
    <scope>NUCLEOTIDE SEQUENCE [LARGE SCALE GENOMIC DNA]</scope>
    <source>
        <strain evidence="8 9">J15TS10</strain>
    </source>
</reference>
<dbReference type="Pfam" id="PF01220">
    <property type="entry name" value="DHquinase_II"/>
    <property type="match status" value="1"/>
</dbReference>
<evidence type="ECO:0000256" key="1">
    <source>
        <dbReference type="ARBA" id="ARBA00001864"/>
    </source>
</evidence>
<evidence type="ECO:0000256" key="4">
    <source>
        <dbReference type="ARBA" id="ARBA00011193"/>
    </source>
</evidence>
<feature type="binding site" evidence="7">
    <location>
        <begin position="102"/>
        <end position="103"/>
    </location>
    <ligand>
        <name>substrate</name>
    </ligand>
</feature>
<dbReference type="PANTHER" id="PTHR21272">
    <property type="entry name" value="CATABOLIC 3-DEHYDROQUINASE"/>
    <property type="match status" value="1"/>
</dbReference>
<feature type="active site" description="Proton acceptor" evidence="7">
    <location>
        <position position="24"/>
    </location>
</feature>
<dbReference type="NCBIfam" id="NF003807">
    <property type="entry name" value="PRK05395.1-4"/>
    <property type="match status" value="1"/>
</dbReference>
<evidence type="ECO:0000256" key="6">
    <source>
        <dbReference type="ARBA" id="ARBA00023239"/>
    </source>
</evidence>
<feature type="binding site" evidence="7">
    <location>
        <position position="75"/>
    </location>
    <ligand>
        <name>substrate</name>
    </ligand>
</feature>
<feature type="binding site" evidence="7">
    <location>
        <position position="88"/>
    </location>
    <ligand>
        <name>substrate</name>
    </ligand>
</feature>
<evidence type="ECO:0000256" key="2">
    <source>
        <dbReference type="ARBA" id="ARBA00004902"/>
    </source>
</evidence>
<dbReference type="SUPFAM" id="SSF52304">
    <property type="entry name" value="Type II 3-dehydroquinate dehydratase"/>
    <property type="match status" value="1"/>
</dbReference>
<comment type="function">
    <text evidence="7">Catalyzes a trans-dehydration via an enolate intermediate.</text>
</comment>
<dbReference type="HAMAP" id="MF_00169">
    <property type="entry name" value="AroQ"/>
    <property type="match status" value="1"/>
</dbReference>
<dbReference type="InterPro" id="IPR018509">
    <property type="entry name" value="DHquinase_II_CS"/>
</dbReference>
<organism evidence="8 9">
    <name type="scientific">Paenibacillus woosongensis</name>
    <dbReference type="NCBI Taxonomy" id="307580"/>
    <lineage>
        <taxon>Bacteria</taxon>
        <taxon>Bacillati</taxon>
        <taxon>Bacillota</taxon>
        <taxon>Bacilli</taxon>
        <taxon>Bacillales</taxon>
        <taxon>Paenibacillaceae</taxon>
        <taxon>Paenibacillus</taxon>
    </lineage>
</organism>